<accession>A0A9J5ZQE6</accession>
<comment type="caution">
    <text evidence="2">The sequence shown here is derived from an EMBL/GenBank/DDBJ whole genome shotgun (WGS) entry which is preliminary data.</text>
</comment>
<sequence length="89" mass="10299">MDVHIHMAYCTPCGFKLLAANYLGIKDHNFFKEIEELIDIANVTPIHLKGLINFLHKKMKEKEEDKAKKVEITQMKFVNEKKEINGNGI</sequence>
<name>A0A9J5ZQE6_SOLCO</name>
<reference evidence="2 3" key="1">
    <citation type="submission" date="2020-09" db="EMBL/GenBank/DDBJ databases">
        <title>De no assembly of potato wild relative species, Solanum commersonii.</title>
        <authorList>
            <person name="Cho K."/>
        </authorList>
    </citation>
    <scope>NUCLEOTIDE SEQUENCE [LARGE SCALE GENOMIC DNA]</scope>
    <source>
        <strain evidence="2">LZ3.2</strain>
        <tissue evidence="2">Leaf</tissue>
    </source>
</reference>
<dbReference type="EMBL" id="JACXVP010000003">
    <property type="protein sequence ID" value="KAG5614263.1"/>
    <property type="molecule type" value="Genomic_DNA"/>
</dbReference>
<dbReference type="Pfam" id="PF25568">
    <property type="entry name" value="AAA_lid_At3g28540"/>
    <property type="match status" value="1"/>
</dbReference>
<evidence type="ECO:0000313" key="2">
    <source>
        <dbReference type="EMBL" id="KAG5614263.1"/>
    </source>
</evidence>
<dbReference type="Gene3D" id="6.10.280.40">
    <property type="match status" value="1"/>
</dbReference>
<dbReference type="Proteomes" id="UP000824120">
    <property type="component" value="Chromosome 3"/>
</dbReference>
<protein>
    <recommendedName>
        <fullName evidence="1">AAA+ ATPase At3g28540-like C-terminal domain-containing protein</fullName>
    </recommendedName>
</protein>
<evidence type="ECO:0000259" key="1">
    <source>
        <dbReference type="Pfam" id="PF25568"/>
    </source>
</evidence>
<gene>
    <name evidence="2" type="ORF">H5410_014087</name>
</gene>
<organism evidence="2 3">
    <name type="scientific">Solanum commersonii</name>
    <name type="common">Commerson's wild potato</name>
    <name type="synonym">Commerson's nightshade</name>
    <dbReference type="NCBI Taxonomy" id="4109"/>
    <lineage>
        <taxon>Eukaryota</taxon>
        <taxon>Viridiplantae</taxon>
        <taxon>Streptophyta</taxon>
        <taxon>Embryophyta</taxon>
        <taxon>Tracheophyta</taxon>
        <taxon>Spermatophyta</taxon>
        <taxon>Magnoliopsida</taxon>
        <taxon>eudicotyledons</taxon>
        <taxon>Gunneridae</taxon>
        <taxon>Pentapetalae</taxon>
        <taxon>asterids</taxon>
        <taxon>lamiids</taxon>
        <taxon>Solanales</taxon>
        <taxon>Solanaceae</taxon>
        <taxon>Solanoideae</taxon>
        <taxon>Solaneae</taxon>
        <taxon>Solanum</taxon>
    </lineage>
</organism>
<feature type="domain" description="AAA+ ATPase At3g28540-like C-terminal" evidence="1">
    <location>
        <begin position="10"/>
        <end position="48"/>
    </location>
</feature>
<keyword evidence="3" id="KW-1185">Reference proteome</keyword>
<evidence type="ECO:0000313" key="3">
    <source>
        <dbReference type="Proteomes" id="UP000824120"/>
    </source>
</evidence>
<dbReference type="AlphaFoldDB" id="A0A9J5ZQE6"/>
<dbReference type="InterPro" id="IPR058017">
    <property type="entry name" value="At3g28540-like_C"/>
</dbReference>
<dbReference type="PANTHER" id="PTHR23070">
    <property type="entry name" value="BCS1 AAA-TYPE ATPASE"/>
    <property type="match status" value="1"/>
</dbReference>
<dbReference type="InterPro" id="IPR050747">
    <property type="entry name" value="Mitochondrial_chaperone_BCS1"/>
</dbReference>
<proteinExistence type="predicted"/>
<dbReference type="OrthoDB" id="1305024at2759"/>